<dbReference type="PANTHER" id="PTHR33164:SF95">
    <property type="entry name" value="TRANSCRIPTIONAL REGULATOR"/>
    <property type="match status" value="1"/>
</dbReference>
<reference evidence="3" key="1">
    <citation type="journal article" date="2019" name="Int. J. Syst. Evol. Microbiol.">
        <title>The Global Catalogue of Microorganisms (GCM) 10K type strain sequencing project: providing services to taxonomists for standard genome sequencing and annotation.</title>
        <authorList>
            <consortium name="The Broad Institute Genomics Platform"/>
            <consortium name="The Broad Institute Genome Sequencing Center for Infectious Disease"/>
            <person name="Wu L."/>
            <person name="Ma J."/>
        </authorList>
    </citation>
    <scope>NUCLEOTIDE SEQUENCE [LARGE SCALE GENOMIC DNA]</scope>
    <source>
        <strain evidence="3">JCM 9687</strain>
    </source>
</reference>
<dbReference type="SUPFAM" id="SSF46785">
    <property type="entry name" value="Winged helix' DNA-binding domain"/>
    <property type="match status" value="1"/>
</dbReference>
<dbReference type="EMBL" id="BAAAYK010000038">
    <property type="protein sequence ID" value="GAA3358258.1"/>
    <property type="molecule type" value="Genomic_DNA"/>
</dbReference>
<evidence type="ECO:0000259" key="1">
    <source>
        <dbReference type="PROSITE" id="PS50995"/>
    </source>
</evidence>
<dbReference type="Pfam" id="PF01047">
    <property type="entry name" value="MarR"/>
    <property type="match status" value="1"/>
</dbReference>
<dbReference type="GO" id="GO:0003677">
    <property type="term" value="F:DNA binding"/>
    <property type="evidence" value="ECO:0007669"/>
    <property type="project" value="UniProtKB-KW"/>
</dbReference>
<dbReference type="Proteomes" id="UP001500483">
    <property type="component" value="Unassembled WGS sequence"/>
</dbReference>
<dbReference type="Gene3D" id="1.10.10.10">
    <property type="entry name" value="Winged helix-like DNA-binding domain superfamily/Winged helix DNA-binding domain"/>
    <property type="match status" value="1"/>
</dbReference>
<dbReference type="InterPro" id="IPR036390">
    <property type="entry name" value="WH_DNA-bd_sf"/>
</dbReference>
<sequence length="167" mass="18279">MLDADLLRIRIVLRAGHNGAVGSIDLNGHPGHLIRRVQQVHTMLWTAAVSEEITPPQFAVLNGLADESGLDQRTLAGRVALDRSTAADVIARLVRRGLVERARDSADGRRNVLRLTGTGREAHAGLLRRTERMIEILLTPLDGAEREQLLGLLERVAQAGERIRDPG</sequence>
<dbReference type="InterPro" id="IPR039422">
    <property type="entry name" value="MarR/SlyA-like"/>
</dbReference>
<protein>
    <submittedName>
        <fullName evidence="2">Winged helix DNA-binding protein</fullName>
    </submittedName>
</protein>
<dbReference type="InterPro" id="IPR036388">
    <property type="entry name" value="WH-like_DNA-bd_sf"/>
</dbReference>
<dbReference type="PROSITE" id="PS50995">
    <property type="entry name" value="HTH_MARR_2"/>
    <property type="match status" value="1"/>
</dbReference>
<keyword evidence="2" id="KW-0238">DNA-binding</keyword>
<dbReference type="InterPro" id="IPR000835">
    <property type="entry name" value="HTH_MarR-typ"/>
</dbReference>
<name>A0ABP6RR11_9PSEU</name>
<accession>A0ABP6RR11</accession>
<gene>
    <name evidence="2" type="ORF">GCM10020366_29640</name>
</gene>
<evidence type="ECO:0000313" key="2">
    <source>
        <dbReference type="EMBL" id="GAA3358258.1"/>
    </source>
</evidence>
<evidence type="ECO:0000313" key="3">
    <source>
        <dbReference type="Proteomes" id="UP001500483"/>
    </source>
</evidence>
<proteinExistence type="predicted"/>
<keyword evidence="3" id="KW-1185">Reference proteome</keyword>
<dbReference type="PANTHER" id="PTHR33164">
    <property type="entry name" value="TRANSCRIPTIONAL REGULATOR, MARR FAMILY"/>
    <property type="match status" value="1"/>
</dbReference>
<comment type="caution">
    <text evidence="2">The sequence shown here is derived from an EMBL/GenBank/DDBJ whole genome shotgun (WGS) entry which is preliminary data.</text>
</comment>
<dbReference type="SMART" id="SM00347">
    <property type="entry name" value="HTH_MARR"/>
    <property type="match status" value="1"/>
</dbReference>
<feature type="domain" description="HTH marR-type" evidence="1">
    <location>
        <begin position="1"/>
        <end position="158"/>
    </location>
</feature>
<organism evidence="2 3">
    <name type="scientific">Saccharopolyspora gregorii</name>
    <dbReference type="NCBI Taxonomy" id="33914"/>
    <lineage>
        <taxon>Bacteria</taxon>
        <taxon>Bacillati</taxon>
        <taxon>Actinomycetota</taxon>
        <taxon>Actinomycetes</taxon>
        <taxon>Pseudonocardiales</taxon>
        <taxon>Pseudonocardiaceae</taxon>
        <taxon>Saccharopolyspora</taxon>
    </lineage>
</organism>